<keyword evidence="3" id="KW-1185">Reference proteome</keyword>
<dbReference type="GeneID" id="27309548"/>
<organism evidence="2 3">
    <name type="scientific">Verruconis gallopava</name>
    <dbReference type="NCBI Taxonomy" id="253628"/>
    <lineage>
        <taxon>Eukaryota</taxon>
        <taxon>Fungi</taxon>
        <taxon>Dikarya</taxon>
        <taxon>Ascomycota</taxon>
        <taxon>Pezizomycotina</taxon>
        <taxon>Dothideomycetes</taxon>
        <taxon>Pleosporomycetidae</taxon>
        <taxon>Venturiales</taxon>
        <taxon>Sympoventuriaceae</taxon>
        <taxon>Verruconis</taxon>
    </lineage>
</organism>
<dbReference type="AlphaFoldDB" id="A0A0D2B8P5"/>
<dbReference type="HOGENOM" id="CLU_075340_0_0_1"/>
<reference evidence="2 3" key="1">
    <citation type="submission" date="2015-01" db="EMBL/GenBank/DDBJ databases">
        <title>The Genome Sequence of Ochroconis gallopava CBS43764.</title>
        <authorList>
            <consortium name="The Broad Institute Genomics Platform"/>
            <person name="Cuomo C."/>
            <person name="de Hoog S."/>
            <person name="Gorbushina A."/>
            <person name="Stielow B."/>
            <person name="Teixiera M."/>
            <person name="Abouelleil A."/>
            <person name="Chapman S.B."/>
            <person name="Priest M."/>
            <person name="Young S.K."/>
            <person name="Wortman J."/>
            <person name="Nusbaum C."/>
            <person name="Birren B."/>
        </authorList>
    </citation>
    <scope>NUCLEOTIDE SEQUENCE [LARGE SCALE GENOMIC DNA]</scope>
    <source>
        <strain evidence="2 3">CBS 43764</strain>
    </source>
</reference>
<dbReference type="VEuPathDB" id="FungiDB:PV09_01575"/>
<feature type="region of interest" description="Disordered" evidence="1">
    <location>
        <begin position="119"/>
        <end position="138"/>
    </location>
</feature>
<dbReference type="OrthoDB" id="5366687at2759"/>
<protein>
    <submittedName>
        <fullName evidence="2">Uncharacterized protein</fullName>
    </submittedName>
</protein>
<accession>A0A0D2B8P5</accession>
<dbReference type="RefSeq" id="XP_016217498.1">
    <property type="nucleotide sequence ID" value="XM_016354486.1"/>
</dbReference>
<evidence type="ECO:0000313" key="2">
    <source>
        <dbReference type="EMBL" id="KIW07629.1"/>
    </source>
</evidence>
<feature type="compositionally biased region" description="Low complexity" evidence="1">
    <location>
        <begin position="121"/>
        <end position="134"/>
    </location>
</feature>
<gene>
    <name evidence="2" type="ORF">PV09_01575</name>
</gene>
<sequence>MDDAWVRHVTSILEYLDACAMSPDGQALQSSRDLMTSLDAWSFFGSSEHYGLQIRALDILQRIAYHDVDGEAVTDIASWSLERWLRVLQRYPRSVPALRGIGCWWLSRAQPGLARIHAVDGSSSGSEGSRHPSSVEVGPHCEEETQANIQIQREAEARLGTHDYVEARGYLQPATEYLRRAVDEASSQSNITSHLLITAAEAYMSLGNVSSPRDGEALFTQAIYYLRQASRIPGYPLPAHLQKWLDDYGRWVN</sequence>
<name>A0A0D2B8P5_9PEZI</name>
<proteinExistence type="predicted"/>
<dbReference type="EMBL" id="KN847532">
    <property type="protein sequence ID" value="KIW07629.1"/>
    <property type="molecule type" value="Genomic_DNA"/>
</dbReference>
<dbReference type="InParanoid" id="A0A0D2B8P5"/>
<evidence type="ECO:0000313" key="3">
    <source>
        <dbReference type="Proteomes" id="UP000053259"/>
    </source>
</evidence>
<evidence type="ECO:0000256" key="1">
    <source>
        <dbReference type="SAM" id="MobiDB-lite"/>
    </source>
</evidence>
<dbReference type="Proteomes" id="UP000053259">
    <property type="component" value="Unassembled WGS sequence"/>
</dbReference>
<dbReference type="STRING" id="253628.A0A0D2B8P5"/>